<organism evidence="1 2">
    <name type="scientific">Penicillium malachiteum</name>
    <dbReference type="NCBI Taxonomy" id="1324776"/>
    <lineage>
        <taxon>Eukaryota</taxon>
        <taxon>Fungi</taxon>
        <taxon>Dikarya</taxon>
        <taxon>Ascomycota</taxon>
        <taxon>Pezizomycotina</taxon>
        <taxon>Eurotiomycetes</taxon>
        <taxon>Eurotiomycetidae</taxon>
        <taxon>Eurotiales</taxon>
        <taxon>Aspergillaceae</taxon>
        <taxon>Penicillium</taxon>
    </lineage>
</organism>
<dbReference type="Proteomes" id="UP001215712">
    <property type="component" value="Unassembled WGS sequence"/>
</dbReference>
<sequence>MYASWPQGLAILLQADYKPTHNSLKATINSQCAESLNLFHSTGLCSVSRDEIELSAASPILSQVIIKFLVSERKHIQSLAETYLPSDQLTQLALKPGSLFGGYQAFHACEMLKTRDIDVKWAMCYPWLMYSSVEDIELAEVLWNAGFRDVDEVREDGLTTLMQRERGSRNLNSLRFSNWLVRKGADLYRESPSGIPALHYLAYGIGRSELYDAEMVQKNLRDPEILQLLETILLDPFRTLRNTLVHAL</sequence>
<name>A0AAD6MRZ1_9EURO</name>
<protein>
    <submittedName>
        <fullName evidence="1">Uncharacterized protein</fullName>
    </submittedName>
</protein>
<evidence type="ECO:0000313" key="2">
    <source>
        <dbReference type="Proteomes" id="UP001215712"/>
    </source>
</evidence>
<comment type="caution">
    <text evidence="1">The sequence shown here is derived from an EMBL/GenBank/DDBJ whole genome shotgun (WGS) entry which is preliminary data.</text>
</comment>
<accession>A0AAD6MRZ1</accession>
<dbReference type="InterPro" id="IPR036770">
    <property type="entry name" value="Ankyrin_rpt-contain_sf"/>
</dbReference>
<dbReference type="AlphaFoldDB" id="A0AAD6MRZ1"/>
<evidence type="ECO:0000313" key="1">
    <source>
        <dbReference type="EMBL" id="KAJ5709539.1"/>
    </source>
</evidence>
<reference evidence="1" key="1">
    <citation type="journal article" date="2023" name="IMA Fungus">
        <title>Comparative genomic study of the Penicillium genus elucidates a diverse pangenome and 15 lateral gene transfer events.</title>
        <authorList>
            <person name="Petersen C."/>
            <person name="Sorensen T."/>
            <person name="Nielsen M.R."/>
            <person name="Sondergaard T.E."/>
            <person name="Sorensen J.L."/>
            <person name="Fitzpatrick D.A."/>
            <person name="Frisvad J.C."/>
            <person name="Nielsen K.L."/>
        </authorList>
    </citation>
    <scope>NUCLEOTIDE SEQUENCE</scope>
    <source>
        <strain evidence="1">IBT 17514</strain>
    </source>
</reference>
<proteinExistence type="predicted"/>
<dbReference type="SUPFAM" id="SSF48403">
    <property type="entry name" value="Ankyrin repeat"/>
    <property type="match status" value="1"/>
</dbReference>
<keyword evidence="2" id="KW-1185">Reference proteome</keyword>
<dbReference type="EMBL" id="JAQJAN010000018">
    <property type="protein sequence ID" value="KAJ5709539.1"/>
    <property type="molecule type" value="Genomic_DNA"/>
</dbReference>
<gene>
    <name evidence="1" type="ORF">N7493_009830</name>
</gene>
<reference evidence="1" key="2">
    <citation type="submission" date="2023-01" db="EMBL/GenBank/DDBJ databases">
        <authorList>
            <person name="Petersen C."/>
        </authorList>
    </citation>
    <scope>NUCLEOTIDE SEQUENCE</scope>
    <source>
        <strain evidence="1">IBT 17514</strain>
    </source>
</reference>